<dbReference type="InterPro" id="IPR012337">
    <property type="entry name" value="RNaseH-like_sf"/>
</dbReference>
<evidence type="ECO:0000256" key="8">
    <source>
        <dbReference type="ARBA" id="ARBA00022842"/>
    </source>
</evidence>
<protein>
    <recommendedName>
        <fullName evidence="13 14">Crossover junction endodeoxyribonuclease RuvC</fullName>
        <ecNumber evidence="13 14">3.1.21.10</ecNumber>
    </recommendedName>
    <alternativeName>
        <fullName evidence="13">Holliday junction nuclease RuvC</fullName>
    </alternativeName>
    <alternativeName>
        <fullName evidence="13">Holliday junction resolvase RuvC</fullName>
    </alternativeName>
</protein>
<evidence type="ECO:0000256" key="14">
    <source>
        <dbReference type="NCBIfam" id="TIGR00228"/>
    </source>
</evidence>
<comment type="catalytic activity">
    <reaction evidence="12 13">
        <text>Endonucleolytic cleavage at a junction such as a reciprocal single-stranded crossover between two homologous DNA duplexes (Holliday junction).</text>
        <dbReference type="EC" id="3.1.21.10"/>
    </reaction>
</comment>
<reference evidence="15 16" key="1">
    <citation type="submission" date="2018-09" db="EMBL/GenBank/DDBJ databases">
        <title>Genome sequencing of strain 2DFW10M-5.</title>
        <authorList>
            <person name="Heo J."/>
            <person name="Kim S.-J."/>
            <person name="Kwon S.-W."/>
        </authorList>
    </citation>
    <scope>NUCLEOTIDE SEQUENCE [LARGE SCALE GENOMIC DNA]</scope>
    <source>
        <strain evidence="15 16">2DFW10M-5</strain>
    </source>
</reference>
<dbReference type="PANTHER" id="PTHR30194">
    <property type="entry name" value="CROSSOVER JUNCTION ENDODEOXYRIBONUCLEASE RUVC"/>
    <property type="match status" value="1"/>
</dbReference>
<keyword evidence="5 13" id="KW-0255">Endonuclease</keyword>
<evidence type="ECO:0000313" key="16">
    <source>
        <dbReference type="Proteomes" id="UP000275069"/>
    </source>
</evidence>
<dbReference type="EMBL" id="CP032624">
    <property type="protein sequence ID" value="AYG04965.1"/>
    <property type="molecule type" value="Genomic_DNA"/>
</dbReference>
<dbReference type="GO" id="GO:0006281">
    <property type="term" value="P:DNA repair"/>
    <property type="evidence" value="ECO:0007669"/>
    <property type="project" value="UniProtKB-UniRule"/>
</dbReference>
<dbReference type="AlphaFoldDB" id="A0A387BLA4"/>
<feature type="active site" evidence="13">
    <location>
        <position position="9"/>
    </location>
</feature>
<dbReference type="PROSITE" id="PS01321">
    <property type="entry name" value="RUVC"/>
    <property type="match status" value="1"/>
</dbReference>
<dbReference type="HAMAP" id="MF_00034">
    <property type="entry name" value="RuvC"/>
    <property type="match status" value="1"/>
</dbReference>
<dbReference type="GO" id="GO:0003677">
    <property type="term" value="F:DNA binding"/>
    <property type="evidence" value="ECO:0007669"/>
    <property type="project" value="UniProtKB-KW"/>
</dbReference>
<dbReference type="InterPro" id="IPR036397">
    <property type="entry name" value="RNaseH_sf"/>
</dbReference>
<comment type="subcellular location">
    <subcellularLocation>
        <location evidence="13">Cytoplasm</location>
    </subcellularLocation>
</comment>
<dbReference type="Gene3D" id="3.30.420.10">
    <property type="entry name" value="Ribonuclease H-like superfamily/Ribonuclease H"/>
    <property type="match status" value="1"/>
</dbReference>
<organism evidence="15 16">
    <name type="scientific">Gryllotalpicola protaetiae</name>
    <dbReference type="NCBI Taxonomy" id="2419771"/>
    <lineage>
        <taxon>Bacteria</taxon>
        <taxon>Bacillati</taxon>
        <taxon>Actinomycetota</taxon>
        <taxon>Actinomycetes</taxon>
        <taxon>Micrococcales</taxon>
        <taxon>Microbacteriaceae</taxon>
        <taxon>Gryllotalpicola</taxon>
    </lineage>
</organism>
<keyword evidence="11 13" id="KW-0234">DNA repair</keyword>
<comment type="subunit">
    <text evidence="13">Homodimer which binds Holliday junction (HJ) DNA. The HJ becomes 2-fold symmetrical on binding to RuvC with unstacked arms; it has a different conformation from HJ DNA in complex with RuvA. In the full resolvosome a probable DNA-RuvA(4)-RuvB(12)-RuvC(2) complex forms which resolves the HJ.</text>
</comment>
<evidence type="ECO:0000256" key="5">
    <source>
        <dbReference type="ARBA" id="ARBA00022759"/>
    </source>
</evidence>
<evidence type="ECO:0000256" key="12">
    <source>
        <dbReference type="ARBA" id="ARBA00029354"/>
    </source>
</evidence>
<evidence type="ECO:0000256" key="11">
    <source>
        <dbReference type="ARBA" id="ARBA00023204"/>
    </source>
</evidence>
<keyword evidence="8 13" id="KW-0460">Magnesium</keyword>
<dbReference type="EC" id="3.1.21.10" evidence="13 14"/>
<dbReference type="PRINTS" id="PR00696">
    <property type="entry name" value="RSOLVASERUVC"/>
</dbReference>
<dbReference type="GO" id="GO:0048476">
    <property type="term" value="C:Holliday junction resolvase complex"/>
    <property type="evidence" value="ECO:0007669"/>
    <property type="project" value="UniProtKB-UniRule"/>
</dbReference>
<evidence type="ECO:0000256" key="4">
    <source>
        <dbReference type="ARBA" id="ARBA00022723"/>
    </source>
</evidence>
<proteinExistence type="inferred from homology"/>
<dbReference type="GO" id="GO:0006310">
    <property type="term" value="P:DNA recombination"/>
    <property type="evidence" value="ECO:0007669"/>
    <property type="project" value="UniProtKB-UniRule"/>
</dbReference>
<evidence type="ECO:0000256" key="9">
    <source>
        <dbReference type="ARBA" id="ARBA00023125"/>
    </source>
</evidence>
<gene>
    <name evidence="13 15" type="primary">ruvC</name>
    <name evidence="15" type="ORF">D7I44_16495</name>
</gene>
<evidence type="ECO:0000256" key="7">
    <source>
        <dbReference type="ARBA" id="ARBA00022801"/>
    </source>
</evidence>
<keyword evidence="6 13" id="KW-0227">DNA damage</keyword>
<evidence type="ECO:0000256" key="13">
    <source>
        <dbReference type="HAMAP-Rule" id="MF_00034"/>
    </source>
</evidence>
<feature type="active site" evidence="13">
    <location>
        <position position="68"/>
    </location>
</feature>
<keyword evidence="4 13" id="KW-0479">Metal-binding</keyword>
<comment type="function">
    <text evidence="13">The RuvA-RuvB-RuvC complex processes Holliday junction (HJ) DNA during genetic recombination and DNA repair. Endonuclease that resolves HJ intermediates. Cleaves cruciform DNA by making single-stranded nicks across the HJ at symmetrical positions within the homologous arms, yielding a 5'-phosphate and a 3'-hydroxyl group; requires a central core of homology in the junction. The consensus cleavage sequence is 5'-(A/T)TT(C/G)-3'. Cleavage occurs on the 3'-side of the TT dinucleotide at the point of strand exchange. HJ branch migration catalyzed by RuvA-RuvB allows RuvC to scan DNA until it finds its consensus sequence, where it cleaves and resolves the cruciform DNA.</text>
</comment>
<keyword evidence="3 13" id="KW-0540">Nuclease</keyword>
<name>A0A387BLA4_9MICO</name>
<dbReference type="GO" id="GO:0005737">
    <property type="term" value="C:cytoplasm"/>
    <property type="evidence" value="ECO:0007669"/>
    <property type="project" value="UniProtKB-SubCell"/>
</dbReference>
<dbReference type="SUPFAM" id="SSF53098">
    <property type="entry name" value="Ribonuclease H-like"/>
    <property type="match status" value="1"/>
</dbReference>
<dbReference type="Pfam" id="PF02075">
    <property type="entry name" value="RuvC"/>
    <property type="match status" value="1"/>
</dbReference>
<comment type="cofactor">
    <cofactor evidence="13">
        <name>Mg(2+)</name>
        <dbReference type="ChEBI" id="CHEBI:18420"/>
    </cofactor>
    <text evidence="13">Binds 2 Mg(2+) ion per subunit.</text>
</comment>
<evidence type="ECO:0000256" key="3">
    <source>
        <dbReference type="ARBA" id="ARBA00022722"/>
    </source>
</evidence>
<keyword evidence="16" id="KW-1185">Reference proteome</keyword>
<dbReference type="NCBIfam" id="TIGR00228">
    <property type="entry name" value="ruvC"/>
    <property type="match status" value="1"/>
</dbReference>
<keyword evidence="10 13" id="KW-0233">DNA recombination</keyword>
<dbReference type="Proteomes" id="UP000275069">
    <property type="component" value="Chromosome"/>
</dbReference>
<feature type="binding site" evidence="13">
    <location>
        <position position="68"/>
    </location>
    <ligand>
        <name>Mg(2+)</name>
        <dbReference type="ChEBI" id="CHEBI:18420"/>
        <label>2</label>
    </ligand>
</feature>
<dbReference type="InterPro" id="IPR002176">
    <property type="entry name" value="X-over_junc_endoDNase_RuvC"/>
</dbReference>
<dbReference type="GO" id="GO:0008821">
    <property type="term" value="F:crossover junction DNA endonuclease activity"/>
    <property type="evidence" value="ECO:0007669"/>
    <property type="project" value="UniProtKB-UniRule"/>
</dbReference>
<evidence type="ECO:0000256" key="2">
    <source>
        <dbReference type="ARBA" id="ARBA00022490"/>
    </source>
</evidence>
<comment type="similarity">
    <text evidence="1 13">Belongs to the RuvC family.</text>
</comment>
<keyword evidence="7 13" id="KW-0378">Hydrolase</keyword>
<dbReference type="FunFam" id="3.30.420.10:FF:000002">
    <property type="entry name" value="Crossover junction endodeoxyribonuclease RuvC"/>
    <property type="match status" value="1"/>
</dbReference>
<keyword evidence="9 13" id="KW-0238">DNA-binding</keyword>
<sequence length="191" mass="20215">MALRVLGVDPGLTRCGYGVIDADRAPRLVRVGVVRTPSDLEHGKRLVRILAGLREVIDETRPDALALERVFANNQLNTVMGVAQVSGLVIHEAASRGIPLELFTPSEVKSAITGYGGADKPQVGEMVRRILRLDAVPKPADAADALALAIAASWRSARGIPTGAAPRAASGALTPAQQAWLNAEKATRKQF</sequence>
<dbReference type="GO" id="GO:0000287">
    <property type="term" value="F:magnesium ion binding"/>
    <property type="evidence" value="ECO:0007669"/>
    <property type="project" value="UniProtKB-UniRule"/>
</dbReference>
<dbReference type="KEGG" id="gry:D7I44_16495"/>
<evidence type="ECO:0000256" key="10">
    <source>
        <dbReference type="ARBA" id="ARBA00023172"/>
    </source>
</evidence>
<dbReference type="OrthoDB" id="9805499at2"/>
<dbReference type="CDD" id="cd16962">
    <property type="entry name" value="RuvC"/>
    <property type="match status" value="1"/>
</dbReference>
<feature type="active site" evidence="13">
    <location>
        <position position="141"/>
    </location>
</feature>
<keyword evidence="2 13" id="KW-0963">Cytoplasm</keyword>
<evidence type="ECO:0000313" key="15">
    <source>
        <dbReference type="EMBL" id="AYG04965.1"/>
    </source>
</evidence>
<dbReference type="InterPro" id="IPR020563">
    <property type="entry name" value="X-over_junc_endoDNase_Mg_BS"/>
</dbReference>
<evidence type="ECO:0000256" key="6">
    <source>
        <dbReference type="ARBA" id="ARBA00022763"/>
    </source>
</evidence>
<dbReference type="RefSeq" id="WP_120790493.1">
    <property type="nucleotide sequence ID" value="NZ_CP032624.1"/>
</dbReference>
<feature type="binding site" evidence="13">
    <location>
        <position position="141"/>
    </location>
    <ligand>
        <name>Mg(2+)</name>
        <dbReference type="ChEBI" id="CHEBI:18420"/>
        <label>1</label>
    </ligand>
</feature>
<accession>A0A387BLA4</accession>
<evidence type="ECO:0000256" key="1">
    <source>
        <dbReference type="ARBA" id="ARBA00009518"/>
    </source>
</evidence>
<feature type="binding site" evidence="13">
    <location>
        <position position="9"/>
    </location>
    <ligand>
        <name>Mg(2+)</name>
        <dbReference type="ChEBI" id="CHEBI:18420"/>
        <label>1</label>
    </ligand>
</feature>
<dbReference type="PANTHER" id="PTHR30194:SF3">
    <property type="entry name" value="CROSSOVER JUNCTION ENDODEOXYRIBONUCLEASE RUVC"/>
    <property type="match status" value="1"/>
</dbReference>